<dbReference type="EMBL" id="PDSK01000093">
    <property type="protein sequence ID" value="PIE33932.1"/>
    <property type="molecule type" value="Genomic_DNA"/>
</dbReference>
<evidence type="ECO:0000313" key="3">
    <source>
        <dbReference type="Proteomes" id="UP000230821"/>
    </source>
</evidence>
<reference evidence="2 3" key="1">
    <citation type="submission" date="2017-10" db="EMBL/GenBank/DDBJ databases">
        <title>Novel microbial diversity and functional potential in the marine mammal oral microbiome.</title>
        <authorList>
            <person name="Dudek N.K."/>
            <person name="Sun C.L."/>
            <person name="Burstein D."/>
            <person name="Kantor R.S."/>
            <person name="Aliaga Goltsman D.S."/>
            <person name="Bik E.M."/>
            <person name="Thomas B.C."/>
            <person name="Banfield J.F."/>
            <person name="Relman D.A."/>
        </authorList>
    </citation>
    <scope>NUCLEOTIDE SEQUENCE [LARGE SCALE GENOMIC DNA]</scope>
    <source>
        <strain evidence="2">DOLJORAL78_47_16</strain>
    </source>
</reference>
<accession>A0A2G6KG18</accession>
<gene>
    <name evidence="2" type="ORF">CSA56_09610</name>
</gene>
<comment type="caution">
    <text evidence="2">The sequence shown here is derived from an EMBL/GenBank/DDBJ whole genome shotgun (WGS) entry which is preliminary data.</text>
</comment>
<proteinExistence type="predicted"/>
<name>A0A2G6KG18_9BACT</name>
<keyword evidence="1" id="KW-1133">Transmembrane helix</keyword>
<keyword evidence="1" id="KW-0472">Membrane</keyword>
<organism evidence="2 3">
    <name type="scientific">candidate division KSB3 bacterium</name>
    <dbReference type="NCBI Taxonomy" id="2044937"/>
    <lineage>
        <taxon>Bacteria</taxon>
        <taxon>candidate division KSB3</taxon>
    </lineage>
</organism>
<feature type="transmembrane region" description="Helical" evidence="1">
    <location>
        <begin position="6"/>
        <end position="27"/>
    </location>
</feature>
<sequence length="190" mass="21503">MSKFIHYVIGVLLGIIVLLGAAVVIFLKPLFQADEMLAQIRVENVEKIANDTCYIVSLETLPGNDERKRDTILKRQTICGDFLGLGYEFTLPAKTFWLMKKPGIVITNLVAFEKKTKAQTGNVPVGRYSIEFVEFLREKVAQFLKSTPMIKTITYDVKALMKKPQQGAVITYKLEPFRQHVIVECVGCEE</sequence>
<dbReference type="AlphaFoldDB" id="A0A2G6KG18"/>
<evidence type="ECO:0000313" key="2">
    <source>
        <dbReference type="EMBL" id="PIE33932.1"/>
    </source>
</evidence>
<keyword evidence="1" id="KW-0812">Transmembrane</keyword>
<evidence type="ECO:0000256" key="1">
    <source>
        <dbReference type="SAM" id="Phobius"/>
    </source>
</evidence>
<dbReference type="Proteomes" id="UP000230821">
    <property type="component" value="Unassembled WGS sequence"/>
</dbReference>
<protein>
    <submittedName>
        <fullName evidence="2">Uncharacterized protein</fullName>
    </submittedName>
</protein>